<organism evidence="3 4">
    <name type="scientific">Mycena albidolilacea</name>
    <dbReference type="NCBI Taxonomy" id="1033008"/>
    <lineage>
        <taxon>Eukaryota</taxon>
        <taxon>Fungi</taxon>
        <taxon>Dikarya</taxon>
        <taxon>Basidiomycota</taxon>
        <taxon>Agaricomycotina</taxon>
        <taxon>Agaricomycetes</taxon>
        <taxon>Agaricomycetidae</taxon>
        <taxon>Agaricales</taxon>
        <taxon>Marasmiineae</taxon>
        <taxon>Mycenaceae</taxon>
        <taxon>Mycena</taxon>
    </lineage>
</organism>
<dbReference type="EMBL" id="JARIHO010000062">
    <property type="protein sequence ID" value="KAJ7315408.1"/>
    <property type="molecule type" value="Genomic_DNA"/>
</dbReference>
<dbReference type="Proteomes" id="UP001218218">
    <property type="component" value="Unassembled WGS sequence"/>
</dbReference>
<comment type="caution">
    <text evidence="3">The sequence shown here is derived from an EMBL/GenBank/DDBJ whole genome shotgun (WGS) entry which is preliminary data.</text>
</comment>
<reference evidence="3" key="1">
    <citation type="submission" date="2023-03" db="EMBL/GenBank/DDBJ databases">
        <title>Massive genome expansion in bonnet fungi (Mycena s.s.) driven by repeated elements and novel gene families across ecological guilds.</title>
        <authorList>
            <consortium name="Lawrence Berkeley National Laboratory"/>
            <person name="Harder C.B."/>
            <person name="Miyauchi S."/>
            <person name="Viragh M."/>
            <person name="Kuo A."/>
            <person name="Thoen E."/>
            <person name="Andreopoulos B."/>
            <person name="Lu D."/>
            <person name="Skrede I."/>
            <person name="Drula E."/>
            <person name="Henrissat B."/>
            <person name="Morin E."/>
            <person name="Kohler A."/>
            <person name="Barry K."/>
            <person name="LaButti K."/>
            <person name="Morin E."/>
            <person name="Salamov A."/>
            <person name="Lipzen A."/>
            <person name="Mereny Z."/>
            <person name="Hegedus B."/>
            <person name="Baldrian P."/>
            <person name="Stursova M."/>
            <person name="Weitz H."/>
            <person name="Taylor A."/>
            <person name="Grigoriev I.V."/>
            <person name="Nagy L.G."/>
            <person name="Martin F."/>
            <person name="Kauserud H."/>
        </authorList>
    </citation>
    <scope>NUCLEOTIDE SEQUENCE</scope>
    <source>
        <strain evidence="3">CBHHK002</strain>
    </source>
</reference>
<evidence type="ECO:0000313" key="4">
    <source>
        <dbReference type="Proteomes" id="UP001218218"/>
    </source>
</evidence>
<feature type="domain" description="DUF5648" evidence="2">
    <location>
        <begin position="44"/>
        <end position="182"/>
    </location>
</feature>
<gene>
    <name evidence="3" type="ORF">DFH08DRAFT_1086921</name>
</gene>
<keyword evidence="1" id="KW-0732">Signal</keyword>
<name>A0AAD7EEZ7_9AGAR</name>
<proteinExistence type="predicted"/>
<feature type="signal peptide" evidence="1">
    <location>
        <begin position="1"/>
        <end position="19"/>
    </location>
</feature>
<evidence type="ECO:0000256" key="1">
    <source>
        <dbReference type="SAM" id="SignalP"/>
    </source>
</evidence>
<evidence type="ECO:0000313" key="3">
    <source>
        <dbReference type="EMBL" id="KAJ7315408.1"/>
    </source>
</evidence>
<dbReference type="InterPro" id="IPR043708">
    <property type="entry name" value="DUF5648"/>
</dbReference>
<dbReference type="Pfam" id="PF18885">
    <property type="entry name" value="DUF5648"/>
    <property type="match status" value="1"/>
</dbReference>
<dbReference type="AlphaFoldDB" id="A0AAD7EEZ7"/>
<feature type="chain" id="PRO_5042255005" description="DUF5648 domain-containing protein" evidence="1">
    <location>
        <begin position="20"/>
        <end position="189"/>
    </location>
</feature>
<protein>
    <recommendedName>
        <fullName evidence="2">DUF5648 domain-containing protein</fullName>
    </recommendedName>
</protein>
<sequence length="189" mass="20557">MKHMLAVILLSVTVGLTSARNISDTTRAAARSAETCGDPAHALPFYRIYAASITEHFYTPDVIRVSDSIRNRAYNLENVAAMVFVTQEESTVPFYRLVCGPPAHNFWTISTTERDDSIKKGCTLAPAAQAYIYPTQICGSIPFYRADNVAIADSLYTTSESEQLDFIANQGFTDKGIAGYVLPAGVACA</sequence>
<evidence type="ECO:0000259" key="2">
    <source>
        <dbReference type="Pfam" id="PF18885"/>
    </source>
</evidence>
<keyword evidence="4" id="KW-1185">Reference proteome</keyword>
<accession>A0AAD7EEZ7</accession>